<evidence type="ECO:0000313" key="2">
    <source>
        <dbReference type="EMBL" id="EEQ34996.1"/>
    </source>
</evidence>
<accession>C5FXF6</accession>
<reference evidence="3" key="1">
    <citation type="journal article" date="2012" name="MBio">
        <title>Comparative genome analysis of Trichophyton rubrum and related dermatophytes reveals candidate genes involved in infection.</title>
        <authorList>
            <person name="Martinez D.A."/>
            <person name="Oliver B.G."/>
            <person name="Graeser Y."/>
            <person name="Goldberg J.M."/>
            <person name="Li W."/>
            <person name="Martinez-Rossi N.M."/>
            <person name="Monod M."/>
            <person name="Shelest E."/>
            <person name="Barton R.C."/>
            <person name="Birch E."/>
            <person name="Brakhage A.A."/>
            <person name="Chen Z."/>
            <person name="Gurr S.J."/>
            <person name="Heiman D."/>
            <person name="Heitman J."/>
            <person name="Kosti I."/>
            <person name="Rossi A."/>
            <person name="Saif S."/>
            <person name="Samalova M."/>
            <person name="Saunders C.W."/>
            <person name="Shea T."/>
            <person name="Summerbell R.C."/>
            <person name="Xu J."/>
            <person name="Young S."/>
            <person name="Zeng Q."/>
            <person name="Birren B.W."/>
            <person name="Cuomo C.A."/>
            <person name="White T.C."/>
        </authorList>
    </citation>
    <scope>NUCLEOTIDE SEQUENCE [LARGE SCALE GENOMIC DNA]</scope>
    <source>
        <strain evidence="3">ATCC MYA-4605 / CBS 113480</strain>
    </source>
</reference>
<proteinExistence type="predicted"/>
<name>C5FXF6_ARTOC</name>
<dbReference type="VEuPathDB" id="FungiDB:MCYG_07815"/>
<dbReference type="GeneID" id="9226414"/>
<feature type="region of interest" description="Disordered" evidence="1">
    <location>
        <begin position="30"/>
        <end position="63"/>
    </location>
</feature>
<evidence type="ECO:0000313" key="3">
    <source>
        <dbReference type="Proteomes" id="UP000002035"/>
    </source>
</evidence>
<organism evidence="2 3">
    <name type="scientific">Arthroderma otae (strain ATCC MYA-4605 / CBS 113480)</name>
    <name type="common">Microsporum canis</name>
    <dbReference type="NCBI Taxonomy" id="554155"/>
    <lineage>
        <taxon>Eukaryota</taxon>
        <taxon>Fungi</taxon>
        <taxon>Dikarya</taxon>
        <taxon>Ascomycota</taxon>
        <taxon>Pezizomycotina</taxon>
        <taxon>Eurotiomycetes</taxon>
        <taxon>Eurotiomycetidae</taxon>
        <taxon>Onygenales</taxon>
        <taxon>Arthrodermataceae</taxon>
        <taxon>Microsporum</taxon>
    </lineage>
</organism>
<evidence type="ECO:0000256" key="1">
    <source>
        <dbReference type="SAM" id="MobiDB-lite"/>
    </source>
</evidence>
<dbReference type="AlphaFoldDB" id="C5FXF6"/>
<dbReference type="HOGENOM" id="CLU_2157787_0_0_1"/>
<keyword evidence="3" id="KW-1185">Reference proteome</keyword>
<sequence length="111" mass="12803">MTEPVPHVSPRPQPADIYWRTARSPVPGGFAARRRWKGSREQPLFNGDNYRQRRRDERGARRSLAGSVRWLDMQALNIRSNGCQAVIRETSHRQRDIKADGDETAVPKILR</sequence>
<gene>
    <name evidence="2" type="ORF">MCYG_07815</name>
</gene>
<feature type="compositionally biased region" description="Basic and acidic residues" evidence="1">
    <location>
        <begin position="50"/>
        <end position="60"/>
    </location>
</feature>
<dbReference type="EMBL" id="DS995707">
    <property type="protein sequence ID" value="EEQ34996.1"/>
    <property type="molecule type" value="Genomic_DNA"/>
</dbReference>
<dbReference type="RefSeq" id="XP_002844032.1">
    <property type="nucleotide sequence ID" value="XM_002843986.1"/>
</dbReference>
<dbReference type="Proteomes" id="UP000002035">
    <property type="component" value="Unassembled WGS sequence"/>
</dbReference>
<protein>
    <submittedName>
        <fullName evidence="2">Uncharacterized protein</fullName>
    </submittedName>
</protein>